<gene>
    <name evidence="1" type="ORF">LSAA_9339</name>
</gene>
<proteinExistence type="predicted"/>
<accession>A0A7R8CTF3</accession>
<protein>
    <submittedName>
        <fullName evidence="1">(salmon louse) hypothetical protein</fullName>
    </submittedName>
</protein>
<reference evidence="1" key="1">
    <citation type="submission" date="2021-02" db="EMBL/GenBank/DDBJ databases">
        <authorList>
            <person name="Bekaert M."/>
        </authorList>
    </citation>
    <scope>NUCLEOTIDE SEQUENCE</scope>
    <source>
        <strain evidence="1">IoA-00</strain>
    </source>
</reference>
<keyword evidence="2" id="KW-1185">Reference proteome</keyword>
<dbReference type="EMBL" id="HG994583">
    <property type="protein sequence ID" value="CAF2922922.1"/>
    <property type="molecule type" value="Genomic_DNA"/>
</dbReference>
<sequence>MKGSEHHSDSTTTELKHRLHIFPKNEEPKDNSTFLVPLYGMLKPAKRGQLVLLLSNEESNSAFEVTKTTLDEASNISFPLHNGQTSIATDASADGMVQSSNKMMEHH</sequence>
<evidence type="ECO:0000313" key="1">
    <source>
        <dbReference type="EMBL" id="CAF2922922.1"/>
    </source>
</evidence>
<organism evidence="1 2">
    <name type="scientific">Lepeophtheirus salmonis</name>
    <name type="common">Salmon louse</name>
    <name type="synonym">Caligus salmonis</name>
    <dbReference type="NCBI Taxonomy" id="72036"/>
    <lineage>
        <taxon>Eukaryota</taxon>
        <taxon>Metazoa</taxon>
        <taxon>Ecdysozoa</taxon>
        <taxon>Arthropoda</taxon>
        <taxon>Crustacea</taxon>
        <taxon>Multicrustacea</taxon>
        <taxon>Hexanauplia</taxon>
        <taxon>Copepoda</taxon>
        <taxon>Siphonostomatoida</taxon>
        <taxon>Caligidae</taxon>
        <taxon>Lepeophtheirus</taxon>
    </lineage>
</organism>
<dbReference type="AlphaFoldDB" id="A0A7R8CTF3"/>
<evidence type="ECO:0000313" key="2">
    <source>
        <dbReference type="Proteomes" id="UP000675881"/>
    </source>
</evidence>
<name>A0A7R8CTF3_LEPSM</name>
<dbReference type="Proteomes" id="UP000675881">
    <property type="component" value="Chromosome 4"/>
</dbReference>